<keyword evidence="4" id="KW-1185">Reference proteome</keyword>
<feature type="region of interest" description="Disordered" evidence="1">
    <location>
        <begin position="69"/>
        <end position="97"/>
    </location>
</feature>
<feature type="compositionally biased region" description="Low complexity" evidence="1">
    <location>
        <begin position="74"/>
        <end position="94"/>
    </location>
</feature>
<keyword evidence="2" id="KW-0472">Membrane</keyword>
<keyword evidence="2" id="KW-1133">Transmembrane helix</keyword>
<keyword evidence="2" id="KW-0812">Transmembrane</keyword>
<gene>
    <name evidence="3" type="ORF">EWB00_001580</name>
</gene>
<proteinExistence type="predicted"/>
<dbReference type="OrthoDB" id="6233754at2759"/>
<evidence type="ECO:0000256" key="1">
    <source>
        <dbReference type="SAM" id="MobiDB-lite"/>
    </source>
</evidence>
<evidence type="ECO:0000256" key="2">
    <source>
        <dbReference type="SAM" id="Phobius"/>
    </source>
</evidence>
<evidence type="ECO:0000313" key="4">
    <source>
        <dbReference type="Proteomes" id="UP000311919"/>
    </source>
</evidence>
<sequence>MIGTATVVHLTPAQKYCSKETSEQACRDASTPDVECYWCDDSSVCTSAFDQYAKIWLENDCKIAVMGEDNKGDSSSSTSNLNPTETTSTSPETSNQQLEATTKTIILLDTSISSSPSLLSVQNINSGILLIIVVSVGCLLVLLIVLAIWLSTKNARCVLHLMPASNPFALITHQYPAVARSIYPEQIYHITHSHGS</sequence>
<protein>
    <submittedName>
        <fullName evidence="3">Uncharacterized protein</fullName>
    </submittedName>
</protein>
<evidence type="ECO:0000313" key="3">
    <source>
        <dbReference type="EMBL" id="TNN15164.1"/>
    </source>
</evidence>
<feature type="transmembrane region" description="Helical" evidence="2">
    <location>
        <begin position="127"/>
        <end position="150"/>
    </location>
</feature>
<dbReference type="AlphaFoldDB" id="A0A4Z2DFB5"/>
<dbReference type="EMBL" id="SKCS01000154">
    <property type="protein sequence ID" value="TNN15164.1"/>
    <property type="molecule type" value="Genomic_DNA"/>
</dbReference>
<organism evidence="3 4">
    <name type="scientific">Schistosoma japonicum</name>
    <name type="common">Blood fluke</name>
    <dbReference type="NCBI Taxonomy" id="6182"/>
    <lineage>
        <taxon>Eukaryota</taxon>
        <taxon>Metazoa</taxon>
        <taxon>Spiralia</taxon>
        <taxon>Lophotrochozoa</taxon>
        <taxon>Platyhelminthes</taxon>
        <taxon>Trematoda</taxon>
        <taxon>Digenea</taxon>
        <taxon>Strigeidida</taxon>
        <taxon>Schistosomatoidea</taxon>
        <taxon>Schistosomatidae</taxon>
        <taxon>Schistosoma</taxon>
    </lineage>
</organism>
<accession>A0A4Z2DFB5</accession>
<dbReference type="Proteomes" id="UP000311919">
    <property type="component" value="Unassembled WGS sequence"/>
</dbReference>
<comment type="caution">
    <text evidence="3">The sequence shown here is derived from an EMBL/GenBank/DDBJ whole genome shotgun (WGS) entry which is preliminary data.</text>
</comment>
<name>A0A4Z2DFB5_SCHJA</name>
<reference evidence="3 4" key="1">
    <citation type="submission" date="2019-03" db="EMBL/GenBank/DDBJ databases">
        <title>An improved genome assembly of the fluke Schistosoma japonicum.</title>
        <authorList>
            <person name="Hu W."/>
            <person name="Luo F."/>
            <person name="Yin M."/>
            <person name="Mo X."/>
            <person name="Sun C."/>
            <person name="Wu Q."/>
            <person name="Zhu B."/>
            <person name="Xiang M."/>
            <person name="Wang J."/>
            <person name="Wang Y."/>
            <person name="Zhang T."/>
            <person name="Xu B."/>
            <person name="Zheng H."/>
            <person name="Feng Z."/>
        </authorList>
    </citation>
    <scope>NUCLEOTIDE SEQUENCE [LARGE SCALE GENOMIC DNA]</scope>
    <source>
        <strain evidence="3">HuSjv2</strain>
        <tissue evidence="3">Worms</tissue>
    </source>
</reference>